<organism evidence="1 2">
    <name type="scientific">Segniliparus rotundus (strain ATCC BAA-972 / CDC 1076 / CIP 108378 / DSM 44985 / JCM 13578)</name>
    <dbReference type="NCBI Taxonomy" id="640132"/>
    <lineage>
        <taxon>Bacteria</taxon>
        <taxon>Bacillati</taxon>
        <taxon>Actinomycetota</taxon>
        <taxon>Actinomycetes</taxon>
        <taxon>Mycobacteriales</taxon>
        <taxon>Segniliparaceae</taxon>
        <taxon>Segniliparus</taxon>
    </lineage>
</organism>
<dbReference type="Proteomes" id="UP000002247">
    <property type="component" value="Chromosome"/>
</dbReference>
<gene>
    <name evidence="1" type="ordered locus">Srot_1221</name>
</gene>
<evidence type="ECO:0000313" key="1">
    <source>
        <dbReference type="EMBL" id="ADG97692.1"/>
    </source>
</evidence>
<reference evidence="1 2" key="1">
    <citation type="journal article" date="2010" name="Stand. Genomic Sci.">
        <title>Complete genome sequence of Segniliparus rotundus type strain (CDC 1076).</title>
        <authorList>
            <person name="Sikorski J."/>
            <person name="Lapidus A."/>
            <person name="Copeland A."/>
            <person name="Misra M."/>
            <person name="Glavina Del Rio T."/>
            <person name="Nolan M."/>
            <person name="Lucas S."/>
            <person name="Chen F."/>
            <person name="Tice H."/>
            <person name="Cheng J.F."/>
            <person name="Jando M."/>
            <person name="Schneider S."/>
            <person name="Bruce D."/>
            <person name="Goodwin L."/>
            <person name="Pitluck S."/>
            <person name="Liolios K."/>
            <person name="Mikhailova N."/>
            <person name="Pati A."/>
            <person name="Ivanova N."/>
            <person name="Mavromatis K."/>
            <person name="Chen A."/>
            <person name="Palaniappan K."/>
            <person name="Chertkov O."/>
            <person name="Land M."/>
            <person name="Hauser L."/>
            <person name="Chang Y.J."/>
            <person name="Jeffries C.D."/>
            <person name="Brettin T."/>
            <person name="Detter J.C."/>
            <person name="Han C."/>
            <person name="Rohde M."/>
            <person name="Goker M."/>
            <person name="Bristow J."/>
            <person name="Eisen J.A."/>
            <person name="Markowitz V."/>
            <person name="Hugenholtz P."/>
            <person name="Kyrpides N.C."/>
            <person name="Klenk H.P."/>
        </authorList>
    </citation>
    <scope>NUCLEOTIDE SEQUENCE [LARGE SCALE GENOMIC DNA]</scope>
    <source>
        <strain evidence="2">ATCC BAA-972 / CDC 1076 / CIP 108378 / DSM 44985 / JCM 13578</strain>
    </source>
</reference>
<name>D6ZFG8_SEGRD</name>
<dbReference type="AlphaFoldDB" id="D6ZFG8"/>
<evidence type="ECO:0000313" key="2">
    <source>
        <dbReference type="Proteomes" id="UP000002247"/>
    </source>
</evidence>
<dbReference type="EMBL" id="CP001958">
    <property type="protein sequence ID" value="ADG97692.1"/>
    <property type="molecule type" value="Genomic_DNA"/>
</dbReference>
<dbReference type="KEGG" id="srt:Srot_1221"/>
<protein>
    <submittedName>
        <fullName evidence="1">Uncharacterized protein</fullName>
    </submittedName>
</protein>
<sequence length="35" mass="3761">MTADEAPAGAEARREHERSRFLAGGRLDFRGSVSG</sequence>
<proteinExistence type="predicted"/>
<keyword evidence="2" id="KW-1185">Reference proteome</keyword>
<accession>D6ZFG8</accession>
<dbReference type="HOGENOM" id="CLU_3367228_0_0_11"/>